<organism evidence="3 4">
    <name type="scientific">Methylorubrum extorquens</name>
    <name type="common">Methylobacterium dichloromethanicum</name>
    <name type="synonym">Methylobacterium extorquens</name>
    <dbReference type="NCBI Taxonomy" id="408"/>
    <lineage>
        <taxon>Bacteria</taxon>
        <taxon>Pseudomonadati</taxon>
        <taxon>Pseudomonadota</taxon>
        <taxon>Alphaproteobacteria</taxon>
        <taxon>Hyphomicrobiales</taxon>
        <taxon>Methylobacteriaceae</taxon>
        <taxon>Methylorubrum</taxon>
    </lineage>
</organism>
<keyword evidence="1" id="KW-0597">Phosphoprotein</keyword>
<sequence>MRCGILLIAEADPITRERLAMAERGYRVEVASTIAEAMAVITAERHAYAVIDYRLSDGSGLDLIPPLVAGRRGIRIVVLSRYASLRGAIAAIKMGAEDLLARPAAAGEIDVILRGLPATHKLARAPASSIRDVDRWHAKAVLRSMDANVPATARFHNIETRTLRRLFARRPAGATSTP</sequence>
<reference evidence="3 4" key="1">
    <citation type="submission" date="2016-10" db="EMBL/GenBank/DDBJ databases">
        <title>Draft genome sequence of Methylobacterium extorquens CP3, a seed endophyte of Crotalaria pumila with plant growth-promoting and metal tolerance properties.</title>
        <authorList>
            <person name="Sanchez-Lopez A.S."/>
            <person name="Van Hamme J.D."/>
            <person name="Thijs S."/>
            <person name="Mcammond B.M."/>
            <person name="Stevens V."/>
            <person name="Gonzalez-Chavez M.D.C."/>
            <person name="Vangronsveld J."/>
        </authorList>
    </citation>
    <scope>NUCLEOTIDE SEQUENCE [LARGE SCALE GENOMIC DNA]</scope>
    <source>
        <strain evidence="3 4">CP3</strain>
    </source>
</reference>
<dbReference type="SMART" id="SM00448">
    <property type="entry name" value="REC"/>
    <property type="match status" value="1"/>
</dbReference>
<dbReference type="EMBL" id="MNAO01000005">
    <property type="protein sequence ID" value="OHV18160.1"/>
    <property type="molecule type" value="Genomic_DNA"/>
</dbReference>
<dbReference type="InterPro" id="IPR011006">
    <property type="entry name" value="CheY-like_superfamily"/>
</dbReference>
<dbReference type="AlphaFoldDB" id="A0A1S1P913"/>
<dbReference type="SUPFAM" id="SSF52172">
    <property type="entry name" value="CheY-like"/>
    <property type="match status" value="1"/>
</dbReference>
<dbReference type="Proteomes" id="UP000180215">
    <property type="component" value="Unassembled WGS sequence"/>
</dbReference>
<protein>
    <recommendedName>
        <fullName evidence="2">Response regulatory domain-containing protein</fullName>
    </recommendedName>
</protein>
<evidence type="ECO:0000256" key="1">
    <source>
        <dbReference type="PROSITE-ProRule" id="PRU00169"/>
    </source>
</evidence>
<dbReference type="Pfam" id="PF00072">
    <property type="entry name" value="Response_reg"/>
    <property type="match status" value="1"/>
</dbReference>
<proteinExistence type="predicted"/>
<evidence type="ECO:0000313" key="3">
    <source>
        <dbReference type="EMBL" id="OHV18160.1"/>
    </source>
</evidence>
<evidence type="ECO:0000313" key="4">
    <source>
        <dbReference type="Proteomes" id="UP000180215"/>
    </source>
</evidence>
<dbReference type="Gene3D" id="3.40.50.2300">
    <property type="match status" value="1"/>
</dbReference>
<evidence type="ECO:0000259" key="2">
    <source>
        <dbReference type="PROSITE" id="PS50110"/>
    </source>
</evidence>
<feature type="modified residue" description="4-aspartylphosphate" evidence="1">
    <location>
        <position position="52"/>
    </location>
</feature>
<name>A0A1S1P913_METEX</name>
<dbReference type="GO" id="GO:0000160">
    <property type="term" value="P:phosphorelay signal transduction system"/>
    <property type="evidence" value="ECO:0007669"/>
    <property type="project" value="InterPro"/>
</dbReference>
<feature type="domain" description="Response regulatory" evidence="2">
    <location>
        <begin position="5"/>
        <end position="117"/>
    </location>
</feature>
<comment type="caution">
    <text evidence="3">The sequence shown here is derived from an EMBL/GenBank/DDBJ whole genome shotgun (WGS) entry which is preliminary data.</text>
</comment>
<dbReference type="PROSITE" id="PS50110">
    <property type="entry name" value="RESPONSE_REGULATORY"/>
    <property type="match status" value="1"/>
</dbReference>
<gene>
    <name evidence="3" type="ORF">BK022_01010</name>
</gene>
<accession>A0A1S1P913</accession>
<dbReference type="InterPro" id="IPR001789">
    <property type="entry name" value="Sig_transdc_resp-reg_receiver"/>
</dbReference>